<dbReference type="Proteomes" id="UP001501251">
    <property type="component" value="Unassembled WGS sequence"/>
</dbReference>
<keyword evidence="4" id="KW-1185">Reference proteome</keyword>
<evidence type="ECO:0000313" key="3">
    <source>
        <dbReference type="EMBL" id="GAA4187286.1"/>
    </source>
</evidence>
<feature type="transmembrane region" description="Helical" evidence="1">
    <location>
        <begin position="12"/>
        <end position="39"/>
    </location>
</feature>
<accession>A0ABP8API0</accession>
<dbReference type="Pfam" id="PF01553">
    <property type="entry name" value="Acyltransferase"/>
    <property type="match status" value="1"/>
</dbReference>
<dbReference type="InterPro" id="IPR002123">
    <property type="entry name" value="Plipid/glycerol_acylTrfase"/>
</dbReference>
<feature type="transmembrane region" description="Helical" evidence="1">
    <location>
        <begin position="51"/>
        <end position="74"/>
    </location>
</feature>
<evidence type="ECO:0000313" key="4">
    <source>
        <dbReference type="Proteomes" id="UP001501251"/>
    </source>
</evidence>
<dbReference type="EMBL" id="BAABAQ010000003">
    <property type="protein sequence ID" value="GAA4187286.1"/>
    <property type="molecule type" value="Genomic_DNA"/>
</dbReference>
<name>A0ABP8API0_9ACTN</name>
<protein>
    <submittedName>
        <fullName evidence="3">Lysophospholipid acyltransferase family protein</fullName>
    </submittedName>
</protein>
<comment type="caution">
    <text evidence="3">The sequence shown here is derived from an EMBL/GenBank/DDBJ whole genome shotgun (WGS) entry which is preliminary data.</text>
</comment>
<dbReference type="SUPFAM" id="SSF69593">
    <property type="entry name" value="Glycerol-3-phosphate (1)-acyltransferase"/>
    <property type="match status" value="1"/>
</dbReference>
<gene>
    <name evidence="3" type="ORF">GCM10022252_20550</name>
</gene>
<dbReference type="RefSeq" id="WP_344917490.1">
    <property type="nucleotide sequence ID" value="NZ_BAABAQ010000003.1"/>
</dbReference>
<evidence type="ECO:0000259" key="2">
    <source>
        <dbReference type="SMART" id="SM00563"/>
    </source>
</evidence>
<reference evidence="4" key="1">
    <citation type="journal article" date="2019" name="Int. J. Syst. Evol. Microbiol.">
        <title>The Global Catalogue of Microorganisms (GCM) 10K type strain sequencing project: providing services to taxonomists for standard genome sequencing and annotation.</title>
        <authorList>
            <consortium name="The Broad Institute Genomics Platform"/>
            <consortium name="The Broad Institute Genome Sequencing Center for Infectious Disease"/>
            <person name="Wu L."/>
            <person name="Ma J."/>
        </authorList>
    </citation>
    <scope>NUCLEOTIDE SEQUENCE [LARGE SCALE GENOMIC DNA]</scope>
    <source>
        <strain evidence="4">JCM 17388</strain>
    </source>
</reference>
<dbReference type="PANTHER" id="PTHR10983">
    <property type="entry name" value="1-ACYLGLYCEROL-3-PHOSPHATE ACYLTRANSFERASE-RELATED"/>
    <property type="match status" value="1"/>
</dbReference>
<feature type="domain" description="Phospholipid/glycerol acyltransferase" evidence="2">
    <location>
        <begin position="134"/>
        <end position="280"/>
    </location>
</feature>
<sequence length="344" mass="39125">MLPPRIVRRLVLAPLVIVLTVVAVLTLPIWLLVVTAASLRLPPPQRRGTRLVWFAVAWLTLESMALCACLWLWVANGLGGRINRDEYQERHYELIQWLLSKIYEAAVRIFRLSVEIDEPPPTSDEISRRLTRPVIVLSRHAGPGDSFLLVHHLLARYGRRPRIVMKAALQFDPSLDVVINRLPNAFVPRKVAESGILTEIRRLSADMDADDALVIFPEGGNFTPRRRWRAILRLEQKGLAEEAARARKLEHLMAPRPNGAIAAIEACPEADVVFVAHTGLDDLVTLGDIWRRLPLSAKIKAKWWRIQAADVPRDREDQIRWLFDQWEEIDTWIAENQPAPAPAT</sequence>
<keyword evidence="3" id="KW-0808">Transferase</keyword>
<organism evidence="3 4">
    <name type="scientific">Streptosporangium oxazolinicum</name>
    <dbReference type="NCBI Taxonomy" id="909287"/>
    <lineage>
        <taxon>Bacteria</taxon>
        <taxon>Bacillati</taxon>
        <taxon>Actinomycetota</taxon>
        <taxon>Actinomycetes</taxon>
        <taxon>Streptosporangiales</taxon>
        <taxon>Streptosporangiaceae</taxon>
        <taxon>Streptosporangium</taxon>
    </lineage>
</organism>
<dbReference type="PANTHER" id="PTHR10983:SF16">
    <property type="entry name" value="LYSOCARDIOLIPIN ACYLTRANSFERASE 1"/>
    <property type="match status" value="1"/>
</dbReference>
<keyword evidence="1" id="KW-1133">Transmembrane helix</keyword>
<keyword evidence="1" id="KW-0472">Membrane</keyword>
<keyword evidence="1" id="KW-0812">Transmembrane</keyword>
<evidence type="ECO:0000256" key="1">
    <source>
        <dbReference type="SAM" id="Phobius"/>
    </source>
</evidence>
<dbReference type="SMART" id="SM00563">
    <property type="entry name" value="PlsC"/>
    <property type="match status" value="1"/>
</dbReference>
<proteinExistence type="predicted"/>
<keyword evidence="3" id="KW-0012">Acyltransferase</keyword>
<dbReference type="GO" id="GO:0016746">
    <property type="term" value="F:acyltransferase activity"/>
    <property type="evidence" value="ECO:0007669"/>
    <property type="project" value="UniProtKB-KW"/>
</dbReference>